<keyword evidence="1" id="KW-1133">Transmembrane helix</keyword>
<evidence type="ECO:0000313" key="3">
    <source>
        <dbReference type="Proteomes" id="UP000092460"/>
    </source>
</evidence>
<dbReference type="EnsemblMetazoa" id="GPPI047863-RA">
    <property type="protein sequence ID" value="GPPI047863-PA"/>
    <property type="gene ID" value="GPPI047863"/>
</dbReference>
<keyword evidence="3" id="KW-1185">Reference proteome</keyword>
<reference evidence="3" key="1">
    <citation type="submission" date="2015-01" db="EMBL/GenBank/DDBJ databases">
        <authorList>
            <person name="Aksoy S."/>
            <person name="Warren W."/>
            <person name="Wilson R.K."/>
        </authorList>
    </citation>
    <scope>NUCLEOTIDE SEQUENCE [LARGE SCALE GENOMIC DNA]</scope>
    <source>
        <strain evidence="3">IAEA</strain>
    </source>
</reference>
<accession>A0A1B0C370</accession>
<organism evidence="2 3">
    <name type="scientific">Glossina palpalis gambiensis</name>
    <dbReference type="NCBI Taxonomy" id="67801"/>
    <lineage>
        <taxon>Eukaryota</taxon>
        <taxon>Metazoa</taxon>
        <taxon>Ecdysozoa</taxon>
        <taxon>Arthropoda</taxon>
        <taxon>Hexapoda</taxon>
        <taxon>Insecta</taxon>
        <taxon>Pterygota</taxon>
        <taxon>Neoptera</taxon>
        <taxon>Endopterygota</taxon>
        <taxon>Diptera</taxon>
        <taxon>Brachycera</taxon>
        <taxon>Muscomorpha</taxon>
        <taxon>Hippoboscoidea</taxon>
        <taxon>Glossinidae</taxon>
        <taxon>Glossina</taxon>
    </lineage>
</organism>
<protein>
    <submittedName>
        <fullName evidence="2">Uncharacterized protein</fullName>
    </submittedName>
</protein>
<sequence length="177" mass="20781">MHAYNRQDNDMNSRTKAYHEYGIVSKRESEREGEKVMRVSRGERDDDLVRVRVFLKTRRKANSRLNFGYQTPLVCNKLYIVLTCVFIDATSPLVQFFLHIPSISIIPLQYCITYCNALKKVSKIFYLFIYFFFLTINNLVDLVTFIVCPFVGAMILTFKKRFHPFPVVLVRLSLKTS</sequence>
<evidence type="ECO:0000313" key="2">
    <source>
        <dbReference type="EnsemblMetazoa" id="GPPI047863-PA"/>
    </source>
</evidence>
<feature type="transmembrane region" description="Helical" evidence="1">
    <location>
        <begin position="124"/>
        <end position="156"/>
    </location>
</feature>
<dbReference type="EMBL" id="JXJN01024848">
    <property type="status" value="NOT_ANNOTATED_CDS"/>
    <property type="molecule type" value="Genomic_DNA"/>
</dbReference>
<dbReference type="VEuPathDB" id="VectorBase:GPPI047863"/>
<keyword evidence="1" id="KW-0472">Membrane</keyword>
<name>A0A1B0C370_9MUSC</name>
<keyword evidence="1" id="KW-0812">Transmembrane</keyword>
<feature type="transmembrane region" description="Helical" evidence="1">
    <location>
        <begin position="67"/>
        <end position="87"/>
    </location>
</feature>
<feature type="transmembrane region" description="Helical" evidence="1">
    <location>
        <begin position="93"/>
        <end position="112"/>
    </location>
</feature>
<evidence type="ECO:0000256" key="1">
    <source>
        <dbReference type="SAM" id="Phobius"/>
    </source>
</evidence>
<dbReference type="Proteomes" id="UP000092460">
    <property type="component" value="Unassembled WGS sequence"/>
</dbReference>
<reference evidence="2" key="2">
    <citation type="submission" date="2020-05" db="UniProtKB">
        <authorList>
            <consortium name="EnsemblMetazoa"/>
        </authorList>
    </citation>
    <scope>IDENTIFICATION</scope>
    <source>
        <strain evidence="2">IAEA</strain>
    </source>
</reference>
<dbReference type="AlphaFoldDB" id="A0A1B0C370"/>
<proteinExistence type="predicted"/>